<evidence type="ECO:0000256" key="1">
    <source>
        <dbReference type="SAM" id="SignalP"/>
    </source>
</evidence>
<keyword evidence="3" id="KW-1185">Reference proteome</keyword>
<name>A0A1H7ZBG0_STIAU</name>
<evidence type="ECO:0000313" key="3">
    <source>
        <dbReference type="Proteomes" id="UP000182719"/>
    </source>
</evidence>
<dbReference type="Proteomes" id="UP000182719">
    <property type="component" value="Unassembled WGS sequence"/>
</dbReference>
<evidence type="ECO:0000313" key="2">
    <source>
        <dbReference type="EMBL" id="SEM54827.1"/>
    </source>
</evidence>
<dbReference type="Gene3D" id="2.60.120.200">
    <property type="match status" value="1"/>
</dbReference>
<keyword evidence="1" id="KW-0732">Signal</keyword>
<feature type="chain" id="PRO_5010190918" evidence="1">
    <location>
        <begin position="24"/>
        <end position="255"/>
    </location>
</feature>
<accession>A0A1H7ZBG0</accession>
<sequence length="255" mass="28557">MKLKNIAAAAGLSLLATGLIAEAAVLFHNSGTLSGWNAINREHKGTVNEVTNVTYEGPTAIKVTQVYDPSYSGRYHSEVVKHNVYRRGDTGFYGFAFRLQEDWQFQPQSFNIAQFIADFSNTGCDDYMPSSMIWLQGNQLFTRVKQGTVCSQKTVTFGNLATVSAGQWHKVVMHVKWASDGTGFYKLWFNGQKVLEQYNLSTTVADDRYFQFRVGLYANGWHDTGYMQGSQGTRSIWFDEIGAGTTFADADPSQW</sequence>
<feature type="signal peptide" evidence="1">
    <location>
        <begin position="1"/>
        <end position="23"/>
    </location>
</feature>
<dbReference type="RefSeq" id="WP_075009605.1">
    <property type="nucleotide sequence ID" value="NZ_FOAP01000018.1"/>
</dbReference>
<gene>
    <name evidence="2" type="ORF">SAMN05444354_118116</name>
</gene>
<protein>
    <submittedName>
        <fullName evidence="2">Polysaccharide lyase</fullName>
    </submittedName>
</protein>
<organism evidence="2 3">
    <name type="scientific">Stigmatella aurantiaca</name>
    <dbReference type="NCBI Taxonomy" id="41"/>
    <lineage>
        <taxon>Bacteria</taxon>
        <taxon>Pseudomonadati</taxon>
        <taxon>Myxococcota</taxon>
        <taxon>Myxococcia</taxon>
        <taxon>Myxococcales</taxon>
        <taxon>Cystobacterineae</taxon>
        <taxon>Archangiaceae</taxon>
        <taxon>Stigmatella</taxon>
    </lineage>
</organism>
<proteinExistence type="predicted"/>
<dbReference type="Pfam" id="PF14099">
    <property type="entry name" value="Polysacc_lyase"/>
    <property type="match status" value="1"/>
</dbReference>
<dbReference type="GO" id="GO:0016829">
    <property type="term" value="F:lyase activity"/>
    <property type="evidence" value="ECO:0007669"/>
    <property type="project" value="UniProtKB-KW"/>
</dbReference>
<dbReference type="InterPro" id="IPR025975">
    <property type="entry name" value="Polysacc_lyase"/>
</dbReference>
<reference evidence="3" key="1">
    <citation type="submission" date="2016-10" db="EMBL/GenBank/DDBJ databases">
        <authorList>
            <person name="Varghese N."/>
            <person name="Submissions S."/>
        </authorList>
    </citation>
    <scope>NUCLEOTIDE SEQUENCE [LARGE SCALE GENOMIC DNA]</scope>
    <source>
        <strain evidence="3">DSM 17044</strain>
    </source>
</reference>
<keyword evidence="2" id="KW-0456">Lyase</keyword>
<dbReference type="EMBL" id="FOAP01000018">
    <property type="protein sequence ID" value="SEM54827.1"/>
    <property type="molecule type" value="Genomic_DNA"/>
</dbReference>
<dbReference type="AlphaFoldDB" id="A0A1H7ZBG0"/>
<dbReference type="OrthoDB" id="5380208at2"/>